<dbReference type="GO" id="GO:0051539">
    <property type="term" value="F:4 iron, 4 sulfur cluster binding"/>
    <property type="evidence" value="ECO:0007669"/>
    <property type="project" value="UniProtKB-KW"/>
</dbReference>
<dbReference type="SUPFAM" id="SSF102114">
    <property type="entry name" value="Radical SAM enzymes"/>
    <property type="match status" value="1"/>
</dbReference>
<evidence type="ECO:0000256" key="3">
    <source>
        <dbReference type="ARBA" id="ARBA00022691"/>
    </source>
</evidence>
<organism evidence="8 9">
    <name type="scientific">Tannerella sp. oral taxon BU063 isolate Cell 6/7/9</name>
    <dbReference type="NCBI Taxonomy" id="1411021"/>
    <lineage>
        <taxon>Bacteria</taxon>
        <taxon>Pseudomonadati</taxon>
        <taxon>Bacteroidota</taxon>
        <taxon>Bacteroidia</taxon>
        <taxon>Bacteroidales</taxon>
        <taxon>Tannerellaceae</taxon>
        <taxon>Tannerella</taxon>
    </lineage>
</organism>
<evidence type="ECO:0000313" key="9">
    <source>
        <dbReference type="Proteomes" id="UP000018874"/>
    </source>
</evidence>
<reference evidence="8 9" key="1">
    <citation type="submission" date="2013-11" db="EMBL/GenBank/DDBJ databases">
        <title>Single cell genomics of uncultured Tannerella BU063 (oral taxon 286).</title>
        <authorList>
            <person name="Beall C.J."/>
            <person name="Campbell A.G."/>
            <person name="Griffen A.L."/>
            <person name="Podar M."/>
            <person name="Leys E.J."/>
        </authorList>
    </citation>
    <scope>NUCLEOTIDE SEQUENCE [LARGE SCALE GENOMIC DNA]</scope>
    <source>
        <strain evidence="8">Cell 6/7/9</strain>
    </source>
</reference>
<sequence length="419" mass="48736">MLAMKKYKKSIYNISVSKDRYVLLFNAASGSAIVLTDEAYDQFNSFSFDENTVIAYLDRGFLVDSECDEFTRIQQESENTPYKKKIHKYRILTTSACNAKCFYCYEKGLRRYTMTPSVALDTAKFIVKHVNEGDRIRIEWFGGEPLMNMPAIDTIMKYLTEHLSPYLDFHTTIVTNGSRINEEVIEKMVYHWRIKRIQITIDGVGEKYEEVKGLGRGSFRRIISTIGKLVEAKINVDIRLNYDASNLEDIKEVIRFFSSYQYKDRITIYAAKIFSEITRRGYFDLEKETLEVEELLYTLGLKKGLALLPRTFTTGCMATYPGFYTIDPDGKLFKCDRKLLDGNIVATVSKYDEDALYRHRWNNLEVESKCEICALYPMCWGGCIYDRISGIYPCYLTNSIVEHNLMLLLNDYLKRRQTV</sequence>
<dbReference type="InterPro" id="IPR013785">
    <property type="entry name" value="Aldolase_TIM"/>
</dbReference>
<keyword evidence="3" id="KW-0949">S-adenosyl-L-methionine</keyword>
<evidence type="ECO:0000313" key="8">
    <source>
        <dbReference type="EMBL" id="ETK09993.1"/>
    </source>
</evidence>
<protein>
    <recommendedName>
        <fullName evidence="7">Radical SAM core domain-containing protein</fullName>
    </recommendedName>
</protein>
<name>W2CSG5_9BACT</name>
<dbReference type="EMBL" id="AYYD01000930">
    <property type="protein sequence ID" value="ETK09993.1"/>
    <property type="molecule type" value="Genomic_DNA"/>
</dbReference>
<keyword evidence="4" id="KW-0479">Metal-binding</keyword>
<dbReference type="InterPro" id="IPR007197">
    <property type="entry name" value="rSAM"/>
</dbReference>
<dbReference type="PANTHER" id="PTHR43787">
    <property type="entry name" value="FEMO COFACTOR BIOSYNTHESIS PROTEIN NIFB-RELATED"/>
    <property type="match status" value="1"/>
</dbReference>
<dbReference type="PANTHER" id="PTHR43787:SF3">
    <property type="entry name" value="ARYLSULFATASE REGULATORY PROTEIN"/>
    <property type="match status" value="1"/>
</dbReference>
<evidence type="ECO:0000256" key="4">
    <source>
        <dbReference type="ARBA" id="ARBA00022723"/>
    </source>
</evidence>
<dbReference type="GO" id="GO:0003824">
    <property type="term" value="F:catalytic activity"/>
    <property type="evidence" value="ECO:0007669"/>
    <property type="project" value="InterPro"/>
</dbReference>
<proteinExistence type="predicted"/>
<comment type="cofactor">
    <cofactor evidence="1">
        <name>[4Fe-4S] cluster</name>
        <dbReference type="ChEBI" id="CHEBI:49883"/>
    </cofactor>
</comment>
<dbReference type="Pfam" id="PF04055">
    <property type="entry name" value="Radical_SAM"/>
    <property type="match status" value="1"/>
</dbReference>
<evidence type="ECO:0000256" key="2">
    <source>
        <dbReference type="ARBA" id="ARBA00022485"/>
    </source>
</evidence>
<evidence type="ECO:0000256" key="5">
    <source>
        <dbReference type="ARBA" id="ARBA00023004"/>
    </source>
</evidence>
<dbReference type="PATRIC" id="fig|1411021.3.peg.762"/>
<comment type="caution">
    <text evidence="8">The sequence shown here is derived from an EMBL/GenBank/DDBJ whole genome shotgun (WGS) entry which is preliminary data.</text>
</comment>
<dbReference type="Gene3D" id="3.20.20.70">
    <property type="entry name" value="Aldolase class I"/>
    <property type="match status" value="1"/>
</dbReference>
<dbReference type="Proteomes" id="UP000018874">
    <property type="component" value="Unassembled WGS sequence"/>
</dbReference>
<dbReference type="AlphaFoldDB" id="W2CSG5"/>
<feature type="domain" description="Radical SAM core" evidence="7">
    <location>
        <begin position="82"/>
        <end position="310"/>
    </location>
</feature>
<dbReference type="SFLD" id="SFLDS00029">
    <property type="entry name" value="Radical_SAM"/>
    <property type="match status" value="1"/>
</dbReference>
<dbReference type="SFLD" id="SFLDG01067">
    <property type="entry name" value="SPASM/twitch_domain_containing"/>
    <property type="match status" value="1"/>
</dbReference>
<dbReference type="UniPathway" id="UPA00782"/>
<dbReference type="CDD" id="cd01335">
    <property type="entry name" value="Radical_SAM"/>
    <property type="match status" value="1"/>
</dbReference>
<dbReference type="InterPro" id="IPR006638">
    <property type="entry name" value="Elp3/MiaA/NifB-like_rSAM"/>
</dbReference>
<dbReference type="SMART" id="SM00729">
    <property type="entry name" value="Elp3"/>
    <property type="match status" value="1"/>
</dbReference>
<keyword evidence="5" id="KW-0408">Iron</keyword>
<dbReference type="InterPro" id="IPR058240">
    <property type="entry name" value="rSAM_sf"/>
</dbReference>
<dbReference type="NCBIfam" id="TIGR04085">
    <property type="entry name" value="rSAM_more_4Fe4S"/>
    <property type="match status" value="1"/>
</dbReference>
<accession>W2CSG5</accession>
<keyword evidence="6" id="KW-0411">Iron-sulfur</keyword>
<dbReference type="GO" id="GO:0046872">
    <property type="term" value="F:metal ion binding"/>
    <property type="evidence" value="ECO:0007669"/>
    <property type="project" value="UniProtKB-KW"/>
</dbReference>
<keyword evidence="9" id="KW-1185">Reference proteome</keyword>
<keyword evidence="2" id="KW-0004">4Fe-4S</keyword>
<evidence type="ECO:0000256" key="6">
    <source>
        <dbReference type="ARBA" id="ARBA00023014"/>
    </source>
</evidence>
<evidence type="ECO:0000256" key="1">
    <source>
        <dbReference type="ARBA" id="ARBA00001966"/>
    </source>
</evidence>
<evidence type="ECO:0000259" key="7">
    <source>
        <dbReference type="PROSITE" id="PS51918"/>
    </source>
</evidence>
<gene>
    <name evidence="8" type="ORF">T231_07230</name>
</gene>
<dbReference type="PROSITE" id="PS51918">
    <property type="entry name" value="RADICAL_SAM"/>
    <property type="match status" value="1"/>
</dbReference>
<dbReference type="InterPro" id="IPR023885">
    <property type="entry name" value="4Fe4S-binding_SPASM_dom"/>
</dbReference>